<dbReference type="InterPro" id="IPR016162">
    <property type="entry name" value="Ald_DH_N"/>
</dbReference>
<evidence type="ECO:0000256" key="2">
    <source>
        <dbReference type="ARBA" id="ARBA00023002"/>
    </source>
</evidence>
<sequence>MSITATATAQLFIAGAWQEGTLSPTTLTDKYDNSPIATVATASKAQVSDAIGHALASWQKTPLQQAERAQILDRAAELVRRDATHLIATVMADTGFAIADATKEVERSIDTFKLCAEEARRLGGEMVPLAGVPGNHERIAFTRRHPLGVVVAITPFNSPLNTVVHKVGPAIAAGNAVVLKPATQTPLSAAALVGILLEAGLPSGLITLLYGSGGSVGQWLAEDPRPAFYAFTGSTRVGQLLHATVGMRPIQLEMGSLASTIICADADLARAATLAANAAFRKSGQVCTSVQRLYVHRDVQSEVAQRITERVASLPWGDPRNAATIVGPLVSPPEAERVELWINKAANSGAAILSGGTRHGNVIAPTVIADAPDSSLVFSKEIFGPVVVLRPFDELAEAISGANDTPYGLAAGIFTRDIDSALTAAEQLRFGSVHINETSSSRVDLMPFSGIKASGFGGAEGPKYAVRDMSEERLITLSRA</sequence>
<dbReference type="EMBL" id="MPZN01000039">
    <property type="protein sequence ID" value="PPL17193.1"/>
    <property type="molecule type" value="Genomic_DNA"/>
</dbReference>
<evidence type="ECO:0000259" key="3">
    <source>
        <dbReference type="Pfam" id="PF00171"/>
    </source>
</evidence>
<dbReference type="PANTHER" id="PTHR42991">
    <property type="entry name" value="ALDEHYDE DEHYDROGENASE"/>
    <property type="match status" value="1"/>
</dbReference>
<dbReference type="Gene3D" id="3.40.309.10">
    <property type="entry name" value="Aldehyde Dehydrogenase, Chain A, domain 2"/>
    <property type="match status" value="1"/>
</dbReference>
<dbReference type="PANTHER" id="PTHR42991:SF1">
    <property type="entry name" value="ALDEHYDE DEHYDROGENASE"/>
    <property type="match status" value="1"/>
</dbReference>
<feature type="domain" description="Aldehyde dehydrogenase" evidence="3">
    <location>
        <begin position="25"/>
        <end position="472"/>
    </location>
</feature>
<dbReference type="InterPro" id="IPR015590">
    <property type="entry name" value="Aldehyde_DH_dom"/>
</dbReference>
<dbReference type="SUPFAM" id="SSF53720">
    <property type="entry name" value="ALDH-like"/>
    <property type="match status" value="1"/>
</dbReference>
<dbReference type="Pfam" id="PF00171">
    <property type="entry name" value="Aldedh"/>
    <property type="match status" value="1"/>
</dbReference>
<dbReference type="Proteomes" id="UP000237755">
    <property type="component" value="Unassembled WGS sequence"/>
</dbReference>
<protein>
    <recommendedName>
        <fullName evidence="3">Aldehyde dehydrogenase domain-containing protein</fullName>
    </recommendedName>
</protein>
<comment type="similarity">
    <text evidence="1">Belongs to the aldehyde dehydrogenase family.</text>
</comment>
<dbReference type="Gene3D" id="3.40.605.10">
    <property type="entry name" value="Aldehyde Dehydrogenase, Chain A, domain 1"/>
    <property type="match status" value="1"/>
</dbReference>
<keyword evidence="2" id="KW-0560">Oxidoreductase</keyword>
<evidence type="ECO:0000313" key="4">
    <source>
        <dbReference type="EMBL" id="PPL17193.1"/>
    </source>
</evidence>
<proteinExistence type="inferred from homology"/>
<evidence type="ECO:0000256" key="1">
    <source>
        <dbReference type="ARBA" id="ARBA00009986"/>
    </source>
</evidence>
<comment type="caution">
    <text evidence="4">The sequence shown here is derived from an EMBL/GenBank/DDBJ whole genome shotgun (WGS) entry which is preliminary data.</text>
</comment>
<accession>A0ABX5ATZ0</accession>
<dbReference type="InterPro" id="IPR051020">
    <property type="entry name" value="ALDH-related_metabolic_enz"/>
</dbReference>
<dbReference type="InterPro" id="IPR016161">
    <property type="entry name" value="Ald_DH/histidinol_DH"/>
</dbReference>
<keyword evidence="5" id="KW-1185">Reference proteome</keyword>
<reference evidence="4 5" key="1">
    <citation type="journal article" date="2008" name="Int. J. Syst. Evol. Microbiol.">
        <title>Leifsonia pindariensis sp. nov., isolated from the Pindari glacier of the Indian Himalayas, and emended description of the genus Leifsonia.</title>
        <authorList>
            <person name="Reddy G.S."/>
            <person name="Prabagaran S.R."/>
            <person name="Shivaji S."/>
        </authorList>
    </citation>
    <scope>NUCLEOTIDE SEQUENCE [LARGE SCALE GENOMIC DNA]</scope>
    <source>
        <strain evidence="4 5">PON 10</strain>
    </source>
</reference>
<dbReference type="InterPro" id="IPR016163">
    <property type="entry name" value="Ald_DH_C"/>
</dbReference>
<evidence type="ECO:0000313" key="5">
    <source>
        <dbReference type="Proteomes" id="UP000237755"/>
    </source>
</evidence>
<dbReference type="RefSeq" id="WP_104475965.1">
    <property type="nucleotide sequence ID" value="NZ_MPZN01000039.1"/>
</dbReference>
<organism evidence="4 5">
    <name type="scientific">Microterricola pindariensis</name>
    <dbReference type="NCBI Taxonomy" id="478010"/>
    <lineage>
        <taxon>Bacteria</taxon>
        <taxon>Bacillati</taxon>
        <taxon>Actinomycetota</taxon>
        <taxon>Actinomycetes</taxon>
        <taxon>Micrococcales</taxon>
        <taxon>Microbacteriaceae</taxon>
        <taxon>Microterricola</taxon>
    </lineage>
</organism>
<name>A0ABX5ATZ0_9MICO</name>
<gene>
    <name evidence="4" type="ORF">GY24_11710</name>
</gene>